<feature type="coiled-coil region" evidence="1">
    <location>
        <begin position="61"/>
        <end position="88"/>
    </location>
</feature>
<sequence length="476" mass="55190">QTRDDSTEKGLSGYIKKLELEILEKEKQMADLQDRSHIKDGEIATIRRKFDIIQQDNFKLKQLLDSKSKELEKERIDLSQKIKKQLDSVKSQNDFKDYPTSIVSKKEQTGRDEFNFPFPERQSKKYKTTTNQEYPLSQEKKIASETPPRALVSGSKVNVSDIDNEYSGIDFLSKFMDSLRSQSNPDEILYFHLYFMELFQEAAQKAKNSNFSGEDNVTELLEIMVILTKNFPSFFSLWNLLETKDYSFLSVLKDPSSVFFIEDVFYVLIEFSDFLFADFRADKFNDFKKVNHKLHFVSGVLTVLCNDRILTKLVDMNYMARESAEHLFDFVLILFHNEDIFSTWCGSNSGSLQRYIYAILEKNRILLPESTLNSEMHLLRLAACVLVVHAANPNQPDFVLNSDFIRSLVCVLTSEMSTLYENVYDFSIILGFDQDKNSGDSKAQIVHELHQDQFAYKTKIAEFLAENFNAENANEE</sequence>
<name>A0A2T9ZBF7_9FUNG</name>
<dbReference type="AlphaFoldDB" id="A0A2T9ZBF7"/>
<evidence type="ECO:0000256" key="1">
    <source>
        <dbReference type="SAM" id="Coils"/>
    </source>
</evidence>
<feature type="non-terminal residue" evidence="2">
    <location>
        <position position="1"/>
    </location>
</feature>
<keyword evidence="3" id="KW-1185">Reference proteome</keyword>
<organism evidence="2 3">
    <name type="scientific">Smittium megazygosporum</name>
    <dbReference type="NCBI Taxonomy" id="133381"/>
    <lineage>
        <taxon>Eukaryota</taxon>
        <taxon>Fungi</taxon>
        <taxon>Fungi incertae sedis</taxon>
        <taxon>Zoopagomycota</taxon>
        <taxon>Kickxellomycotina</taxon>
        <taxon>Harpellomycetes</taxon>
        <taxon>Harpellales</taxon>
        <taxon>Legeriomycetaceae</taxon>
        <taxon>Smittium</taxon>
    </lineage>
</organism>
<evidence type="ECO:0000313" key="3">
    <source>
        <dbReference type="Proteomes" id="UP000245609"/>
    </source>
</evidence>
<dbReference type="Proteomes" id="UP000245609">
    <property type="component" value="Unassembled WGS sequence"/>
</dbReference>
<protein>
    <submittedName>
        <fullName evidence="2">Uncharacterized protein</fullName>
    </submittedName>
</protein>
<dbReference type="EMBL" id="MBFS01000719">
    <property type="protein sequence ID" value="PVV01902.1"/>
    <property type="molecule type" value="Genomic_DNA"/>
</dbReference>
<evidence type="ECO:0000313" key="2">
    <source>
        <dbReference type="EMBL" id="PVV01902.1"/>
    </source>
</evidence>
<proteinExistence type="predicted"/>
<reference evidence="2 3" key="1">
    <citation type="journal article" date="2018" name="MBio">
        <title>Comparative Genomics Reveals the Core Gene Toolbox for the Fungus-Insect Symbiosis.</title>
        <authorList>
            <person name="Wang Y."/>
            <person name="Stata M."/>
            <person name="Wang W."/>
            <person name="Stajich J.E."/>
            <person name="White M.M."/>
            <person name="Moncalvo J.M."/>
        </authorList>
    </citation>
    <scope>NUCLEOTIDE SEQUENCE [LARGE SCALE GENOMIC DNA]</scope>
    <source>
        <strain evidence="2 3">SC-DP-2</strain>
    </source>
</reference>
<accession>A0A2T9ZBF7</accession>
<gene>
    <name evidence="2" type="ORF">BB560_003661</name>
</gene>
<comment type="caution">
    <text evidence="2">The sequence shown here is derived from an EMBL/GenBank/DDBJ whole genome shotgun (WGS) entry which is preliminary data.</text>
</comment>
<keyword evidence="1" id="KW-0175">Coiled coil</keyword>